<evidence type="ECO:0000256" key="1">
    <source>
        <dbReference type="SAM" id="MobiDB-lite"/>
    </source>
</evidence>
<dbReference type="InterPro" id="IPR007658">
    <property type="entry name" value="DUF594"/>
</dbReference>
<keyword evidence="2" id="KW-0472">Membrane</keyword>
<dbReference type="Pfam" id="PF13968">
    <property type="entry name" value="DUF4220"/>
    <property type="match status" value="1"/>
</dbReference>
<dbReference type="OrthoDB" id="624036at2759"/>
<dbReference type="EMBL" id="CM009756">
    <property type="protein sequence ID" value="PUZ43891.1"/>
    <property type="molecule type" value="Genomic_DNA"/>
</dbReference>
<reference evidence="4 5" key="1">
    <citation type="submission" date="2018-04" db="EMBL/GenBank/DDBJ databases">
        <title>WGS assembly of Panicum hallii var. hallii HAL2.</title>
        <authorList>
            <person name="Lovell J."/>
            <person name="Jenkins J."/>
            <person name="Lowry D."/>
            <person name="Mamidi S."/>
            <person name="Sreedasyam A."/>
            <person name="Weng X."/>
            <person name="Barry K."/>
            <person name="Bonette J."/>
            <person name="Campitelli B."/>
            <person name="Daum C."/>
            <person name="Gordon S."/>
            <person name="Gould B."/>
            <person name="Lipzen A."/>
            <person name="MacQueen A."/>
            <person name="Palacio-Mejia J."/>
            <person name="Plott C."/>
            <person name="Shakirov E."/>
            <person name="Shu S."/>
            <person name="Yoshinaga Y."/>
            <person name="Zane M."/>
            <person name="Rokhsar D."/>
            <person name="Grimwood J."/>
            <person name="Schmutz J."/>
            <person name="Juenger T."/>
        </authorList>
    </citation>
    <scope>NUCLEOTIDE SEQUENCE [LARGE SCALE GENOMIC DNA]</scope>
    <source>
        <strain evidence="5">cv. HAL2</strain>
    </source>
</reference>
<keyword evidence="2" id="KW-1133">Transmembrane helix</keyword>
<dbReference type="AlphaFoldDB" id="A0A2T7CKM9"/>
<feature type="compositionally biased region" description="Basic and acidic residues" evidence="1">
    <location>
        <begin position="815"/>
        <end position="856"/>
    </location>
</feature>
<organism evidence="4 5">
    <name type="scientific">Panicum hallii var. hallii</name>
    <dbReference type="NCBI Taxonomy" id="1504633"/>
    <lineage>
        <taxon>Eukaryota</taxon>
        <taxon>Viridiplantae</taxon>
        <taxon>Streptophyta</taxon>
        <taxon>Embryophyta</taxon>
        <taxon>Tracheophyta</taxon>
        <taxon>Spermatophyta</taxon>
        <taxon>Magnoliopsida</taxon>
        <taxon>Liliopsida</taxon>
        <taxon>Poales</taxon>
        <taxon>Poaceae</taxon>
        <taxon>PACMAD clade</taxon>
        <taxon>Panicoideae</taxon>
        <taxon>Panicodae</taxon>
        <taxon>Paniceae</taxon>
        <taxon>Panicinae</taxon>
        <taxon>Panicum</taxon>
        <taxon>Panicum sect. Panicum</taxon>
    </lineage>
</organism>
<keyword evidence="2" id="KW-0812">Transmembrane</keyword>
<feature type="compositionally biased region" description="Polar residues" evidence="1">
    <location>
        <begin position="768"/>
        <end position="795"/>
    </location>
</feature>
<sequence length="899" mass="102094">MMGVPSAITSFINMSKEAIHALIRIEFLVALVTVMFLAMFVLDIYRFQLRRSTITTIMEIIDGLSDQIVVYLIGAMNSAGFRNQLFPVWTVVLAILRDSLDYLSGYSIMDREQLTMEVPKVIIFIGGFLFNAITEGLGFGDPVWWLYTILQLRSMYRSFAHRRAVESLWHGRSSEFLPDYLYKGAGDQHDGRNNFNSTQKHLVYGESDQKTNIKQPQYVRQLDDTNHESLITLEKIWESSGPLLNSSNSCRYKDMSLAFTLSRLLRCRLEDASLHSESIPMTRHLITSEVIGGQHAEPDVEAKRAAGRAFRILGLEIAFVRDYFYTFYPMVFWRGLFSLPFILLQSTATFAAAFWLAVIIIWINSVDGGFNVQVIATLVFLFFVMFKEVWEVVTYLLSNWTRLLLVCKYVRSQCWCLGYAALTENLTRLFFTSKIVDPWHGRIDQYQFLQSCTYKPTIWKLAHAATLGMTPMKSDGKKSGGATKIPECVKAAVLQELRCLDLSNITGYQLPIDLLKSKLPGYPLPRYSLSKFAKYEWVFHVPTCSQVILVWHIATSLCEIKLKLDNHIELSNPGFLRSVWSCMKKLCICSSQPFLVDENILLEGRLQTNYRIANSLSRYCAYLQAFQSEMLPDSFMVPQMVFEKTLQYACEKLKGCDSTQCRYDTLKAIAQEVVQDSEDGKLSRNIVEQGSILASDLIEQESEEKRWEILAGVWAGLVVHIAPSWNAEAHKRNLKSGGEFITLIWALLWHCGIEKSSLWHKGNAYESNAQAPQEDSSESRSSQFAQEQASENGIETSEEAETSNFGADIAPQAQRESEAKNNEKANEDGIETCNKEPETSNFRTDRAEQTQKESEAKNGAPQENSIETRNPQFVQAEAYEDGIETSEESGRRNSSMGTV</sequence>
<keyword evidence="5" id="KW-1185">Reference proteome</keyword>
<dbReference type="Gramene" id="PUZ43891">
    <property type="protein sequence ID" value="PUZ43891"/>
    <property type="gene ID" value="GQ55_8G043200"/>
</dbReference>
<feature type="transmembrane region" description="Helical" evidence="2">
    <location>
        <begin position="369"/>
        <end position="386"/>
    </location>
</feature>
<dbReference type="Pfam" id="PF04578">
    <property type="entry name" value="DUF594"/>
    <property type="match status" value="1"/>
</dbReference>
<dbReference type="InterPro" id="IPR025315">
    <property type="entry name" value="DUF4220"/>
</dbReference>
<dbReference type="Proteomes" id="UP000244336">
    <property type="component" value="Chromosome 8"/>
</dbReference>
<accession>A0A2T7CKM9</accession>
<feature type="compositionally biased region" description="Acidic residues" evidence="1">
    <location>
        <begin position="878"/>
        <end position="887"/>
    </location>
</feature>
<feature type="domain" description="DUF4220" evidence="3">
    <location>
        <begin position="63"/>
        <end position="450"/>
    </location>
</feature>
<proteinExistence type="predicted"/>
<dbReference type="PANTHER" id="PTHR31325">
    <property type="entry name" value="OS01G0798800 PROTEIN-RELATED"/>
    <property type="match status" value="1"/>
</dbReference>
<dbReference type="STRING" id="1504633.A0A2T7CKM9"/>
<evidence type="ECO:0000313" key="5">
    <source>
        <dbReference type="Proteomes" id="UP000244336"/>
    </source>
</evidence>
<protein>
    <recommendedName>
        <fullName evidence="3">DUF4220 domain-containing protein</fullName>
    </recommendedName>
</protein>
<feature type="transmembrane region" description="Helical" evidence="2">
    <location>
        <begin position="21"/>
        <end position="42"/>
    </location>
</feature>
<evidence type="ECO:0000256" key="2">
    <source>
        <dbReference type="SAM" id="Phobius"/>
    </source>
</evidence>
<name>A0A2T7CKM9_9POAL</name>
<evidence type="ECO:0000259" key="3">
    <source>
        <dbReference type="Pfam" id="PF13968"/>
    </source>
</evidence>
<feature type="compositionally biased region" description="Polar residues" evidence="1">
    <location>
        <begin position="861"/>
        <end position="873"/>
    </location>
</feature>
<feature type="region of interest" description="Disordered" evidence="1">
    <location>
        <begin position="768"/>
        <end position="899"/>
    </location>
</feature>
<gene>
    <name evidence="4" type="ORF">GQ55_8G043200</name>
</gene>
<evidence type="ECO:0000313" key="4">
    <source>
        <dbReference type="EMBL" id="PUZ43891.1"/>
    </source>
</evidence>
<feature type="transmembrane region" description="Helical" evidence="2">
    <location>
        <begin position="336"/>
        <end position="363"/>
    </location>
</feature>